<accession>A0A0A1UWW3</accession>
<sequence length="72" mass="8324">MYRTDESGPVVVFSQTKVKTRKLVMGELTRQRGAPGENLMHSGLIHHPTFEVFQVYLAGWVSALRWRRHVET</sequence>
<comment type="caution">
    <text evidence="1">The sequence shown here is derived from an EMBL/GenBank/DDBJ whole genome shotgun (WGS) entry which is preliminary data.</text>
</comment>
<protein>
    <submittedName>
        <fullName evidence="1">Uncharacterized protein</fullName>
    </submittedName>
</protein>
<organism evidence="1 2">
    <name type="scientific">Metarhizium robertsii</name>
    <dbReference type="NCBI Taxonomy" id="568076"/>
    <lineage>
        <taxon>Eukaryota</taxon>
        <taxon>Fungi</taxon>
        <taxon>Dikarya</taxon>
        <taxon>Ascomycota</taxon>
        <taxon>Pezizomycotina</taxon>
        <taxon>Sordariomycetes</taxon>
        <taxon>Hypocreomycetidae</taxon>
        <taxon>Hypocreales</taxon>
        <taxon>Clavicipitaceae</taxon>
        <taxon>Metarhizium</taxon>
    </lineage>
</organism>
<dbReference type="EMBL" id="JELW01000006">
    <property type="protein sequence ID" value="EXV02070.1"/>
    <property type="molecule type" value="Genomic_DNA"/>
</dbReference>
<dbReference type="Proteomes" id="UP000030151">
    <property type="component" value="Unassembled WGS sequence"/>
</dbReference>
<proteinExistence type="predicted"/>
<dbReference type="AlphaFoldDB" id="A0A0A1UWW3"/>
<dbReference type="HOGENOM" id="CLU_2722741_0_0_1"/>
<reference evidence="1 2" key="1">
    <citation type="submission" date="2014-02" db="EMBL/GenBank/DDBJ databases">
        <title>The genome sequence of the entomopathogenic fungus Metarhizium robertsii ARSEF 2575.</title>
        <authorList>
            <person name="Giuliano Garisto Donzelli B."/>
            <person name="Roe B.A."/>
            <person name="Macmil S.L."/>
            <person name="Krasnoff S.B."/>
            <person name="Gibson D.M."/>
        </authorList>
    </citation>
    <scope>NUCLEOTIDE SEQUENCE [LARGE SCALE GENOMIC DNA]</scope>
    <source>
        <strain evidence="1 2">ARSEF 2575</strain>
    </source>
</reference>
<evidence type="ECO:0000313" key="1">
    <source>
        <dbReference type="EMBL" id="EXV02070.1"/>
    </source>
</evidence>
<name>A0A0A1UWW3_9HYPO</name>
<evidence type="ECO:0000313" key="2">
    <source>
        <dbReference type="Proteomes" id="UP000030151"/>
    </source>
</evidence>
<gene>
    <name evidence="1" type="ORF">X797_004907</name>
</gene>